<dbReference type="OrthoDB" id="9786812at2"/>
<dbReference type="PANTHER" id="PTHR43418">
    <property type="entry name" value="MULTIFUNCTIONAL TRYPTOPHAN BIOSYNTHESIS PROTEIN-RELATED"/>
    <property type="match status" value="1"/>
</dbReference>
<dbReference type="GO" id="GO:0000162">
    <property type="term" value="P:L-tryptophan biosynthetic process"/>
    <property type="evidence" value="ECO:0007669"/>
    <property type="project" value="TreeGrafter"/>
</dbReference>
<evidence type="ECO:0000313" key="6">
    <source>
        <dbReference type="Proteomes" id="UP000681131"/>
    </source>
</evidence>
<dbReference type="PRINTS" id="PR00097">
    <property type="entry name" value="ANTSNTHASEII"/>
</dbReference>
<dbReference type="Pfam" id="PF00117">
    <property type="entry name" value="GATase"/>
    <property type="match status" value="1"/>
</dbReference>
<proteinExistence type="predicted"/>
<dbReference type="EMBL" id="CP043424">
    <property type="protein sequence ID" value="QIW12040.1"/>
    <property type="molecule type" value="Genomic_DNA"/>
</dbReference>
<dbReference type="GO" id="GO:0005829">
    <property type="term" value="C:cytosol"/>
    <property type="evidence" value="ECO:0007669"/>
    <property type="project" value="TreeGrafter"/>
</dbReference>
<organism evidence="3 5">
    <name type="scientific">Francisella adeliensis</name>
    <dbReference type="NCBI Taxonomy" id="2007306"/>
    <lineage>
        <taxon>Bacteria</taxon>
        <taxon>Pseudomonadati</taxon>
        <taxon>Pseudomonadota</taxon>
        <taxon>Gammaproteobacteria</taxon>
        <taxon>Thiotrichales</taxon>
        <taxon>Francisellaceae</taxon>
        <taxon>Francisella</taxon>
    </lineage>
</organism>
<dbReference type="Proteomes" id="UP000251120">
    <property type="component" value="Chromosome"/>
</dbReference>
<keyword evidence="6" id="KW-1185">Reference proteome</keyword>
<dbReference type="PANTHER" id="PTHR43418:SF4">
    <property type="entry name" value="MULTIFUNCTIONAL TRYPTOPHAN BIOSYNTHESIS PROTEIN"/>
    <property type="match status" value="1"/>
</dbReference>
<dbReference type="PROSITE" id="PS51273">
    <property type="entry name" value="GATASE_TYPE_1"/>
    <property type="match status" value="1"/>
</dbReference>
<dbReference type="GO" id="GO:0004049">
    <property type="term" value="F:anthranilate synthase activity"/>
    <property type="evidence" value="ECO:0007669"/>
    <property type="project" value="TreeGrafter"/>
</dbReference>
<evidence type="ECO:0000313" key="3">
    <source>
        <dbReference type="EMBL" id="AXA33805.1"/>
    </source>
</evidence>
<dbReference type="InterPro" id="IPR006221">
    <property type="entry name" value="TrpG/PapA_dom"/>
</dbReference>
<dbReference type="AlphaFoldDB" id="A0A2Z4XZE2"/>
<name>A0A2Z4XZE2_9GAMM</name>
<evidence type="ECO:0000256" key="1">
    <source>
        <dbReference type="ARBA" id="ARBA00022962"/>
    </source>
</evidence>
<reference evidence="3 5" key="1">
    <citation type="submission" date="2017-06" db="EMBL/GenBank/DDBJ databases">
        <title>Complete genome of Francisella adeliensis.</title>
        <authorList>
            <person name="Vallesi A."/>
            <person name="Sjodin A."/>
        </authorList>
    </citation>
    <scope>NUCLEOTIDE SEQUENCE [LARGE SCALE GENOMIC DNA]</scope>
    <source>
        <strain evidence="3 5">FDC440</strain>
    </source>
</reference>
<protein>
    <submittedName>
        <fullName evidence="3 4">Anthranilate synthase component II</fullName>
    </submittedName>
</protein>
<dbReference type="Gene3D" id="3.40.50.880">
    <property type="match status" value="1"/>
</dbReference>
<dbReference type="EMBL" id="CP021781">
    <property type="protein sequence ID" value="AXA33805.1"/>
    <property type="molecule type" value="Genomic_DNA"/>
</dbReference>
<dbReference type="RefSeq" id="WP_112869979.1">
    <property type="nucleotide sequence ID" value="NZ_CP021781.1"/>
</dbReference>
<accession>A0A2Z4XZE2</accession>
<keyword evidence="1" id="KW-0315">Glutamine amidotransferase</keyword>
<dbReference type="PRINTS" id="PR00096">
    <property type="entry name" value="GATASE"/>
</dbReference>
<evidence type="ECO:0000259" key="2">
    <source>
        <dbReference type="Pfam" id="PF00117"/>
    </source>
</evidence>
<evidence type="ECO:0000313" key="4">
    <source>
        <dbReference type="EMBL" id="QIW12040.1"/>
    </source>
</evidence>
<dbReference type="InterPro" id="IPR029062">
    <property type="entry name" value="Class_I_gatase-like"/>
</dbReference>
<gene>
    <name evidence="3" type="ORF">CDH04_04965</name>
    <name evidence="4" type="ORF">FZC43_04970</name>
</gene>
<dbReference type="KEGG" id="fad:CDH04_04965"/>
<sequence>MILYLDHYDSFANTIYSYISLLGYEVVLHKTDNIPANLSQFTHIIIGPGPGHPNEIKHLYKTIEYCELNNKPLLGICLGHQLIAQYFGSGVIKAKNIFHGKSSKVTRSLDTILLNNHPQEFDVIRYHSLIIDSIKKPLKISAITKANEIMAFEHSSENIFGLQYHPEAYLSEYGFETLNNFLKI</sequence>
<dbReference type="NCBIfam" id="TIGR00566">
    <property type="entry name" value="trpG_papA"/>
    <property type="match status" value="1"/>
</dbReference>
<evidence type="ECO:0000313" key="5">
    <source>
        <dbReference type="Proteomes" id="UP000251120"/>
    </source>
</evidence>
<dbReference type="Proteomes" id="UP000681131">
    <property type="component" value="Chromosome"/>
</dbReference>
<dbReference type="SUPFAM" id="SSF52317">
    <property type="entry name" value="Class I glutamine amidotransferase-like"/>
    <property type="match status" value="1"/>
</dbReference>
<reference evidence="4 6" key="2">
    <citation type="submission" date="2019-08" db="EMBL/GenBank/DDBJ databases">
        <title>Complete genome sequences of Francisella adeliensis (FSC1325 and FSC1326).</title>
        <authorList>
            <person name="Ohrman C."/>
            <person name="Uneklint I."/>
            <person name="Vallesi A."/>
            <person name="Karlsson L."/>
            <person name="Sjodin A."/>
        </authorList>
    </citation>
    <scope>NUCLEOTIDE SEQUENCE [LARGE SCALE GENOMIC DNA]</scope>
    <source>
        <strain evidence="4 6">FSC1325</strain>
    </source>
</reference>
<feature type="domain" description="Glutamine amidotransferase" evidence="2">
    <location>
        <begin position="4"/>
        <end position="182"/>
    </location>
</feature>
<dbReference type="CDD" id="cd01743">
    <property type="entry name" value="GATase1_Anthranilate_Synthase"/>
    <property type="match status" value="1"/>
</dbReference>
<dbReference type="InterPro" id="IPR017926">
    <property type="entry name" value="GATASE"/>
</dbReference>
<dbReference type="PRINTS" id="PR00099">
    <property type="entry name" value="CPSGATASE"/>
</dbReference>
<dbReference type="InterPro" id="IPR050472">
    <property type="entry name" value="Anth_synth/Amidotransfase"/>
</dbReference>